<dbReference type="EMBL" id="CAXAMN010014447">
    <property type="protein sequence ID" value="CAK9043417.1"/>
    <property type="molecule type" value="Genomic_DNA"/>
</dbReference>
<organism evidence="5 6">
    <name type="scientific">Durusdinium trenchii</name>
    <dbReference type="NCBI Taxonomy" id="1381693"/>
    <lineage>
        <taxon>Eukaryota</taxon>
        <taxon>Sar</taxon>
        <taxon>Alveolata</taxon>
        <taxon>Dinophyceae</taxon>
        <taxon>Suessiales</taxon>
        <taxon>Symbiodiniaceae</taxon>
        <taxon>Durusdinium</taxon>
    </lineage>
</organism>
<feature type="compositionally biased region" description="Basic and acidic residues" evidence="4">
    <location>
        <begin position="13"/>
        <end position="27"/>
    </location>
</feature>
<dbReference type="CDD" id="cd01433">
    <property type="entry name" value="Ribosomal_L16_L10e"/>
    <property type="match status" value="1"/>
</dbReference>
<dbReference type="Proteomes" id="UP001642484">
    <property type="component" value="Unassembled WGS sequence"/>
</dbReference>
<evidence type="ECO:0000256" key="1">
    <source>
        <dbReference type="ARBA" id="ARBA00008931"/>
    </source>
</evidence>
<name>A0ABP0LYE2_9DINO</name>
<dbReference type="SUPFAM" id="SSF54686">
    <property type="entry name" value="Ribosomal protein L16p/L10e"/>
    <property type="match status" value="1"/>
</dbReference>
<dbReference type="PROSITE" id="PS01257">
    <property type="entry name" value="RIBOSOMAL_L10E"/>
    <property type="match status" value="1"/>
</dbReference>
<evidence type="ECO:0000256" key="4">
    <source>
        <dbReference type="SAM" id="MobiDB-lite"/>
    </source>
</evidence>
<dbReference type="InterPro" id="IPR001197">
    <property type="entry name" value="Ribosomal_uL16_euk_arch"/>
</dbReference>
<dbReference type="NCBIfam" id="NF003239">
    <property type="entry name" value="PRK04199.1-4"/>
    <property type="match status" value="1"/>
</dbReference>
<accession>A0ABP0LYE2</accession>
<evidence type="ECO:0000313" key="5">
    <source>
        <dbReference type="EMBL" id="CAK9043417.1"/>
    </source>
</evidence>
<evidence type="ECO:0000313" key="6">
    <source>
        <dbReference type="Proteomes" id="UP001642484"/>
    </source>
</evidence>
<dbReference type="InterPro" id="IPR018255">
    <property type="entry name" value="Ribosomal_uL16_CS_euk_arc"/>
</dbReference>
<reference evidence="5 6" key="1">
    <citation type="submission" date="2024-02" db="EMBL/GenBank/DDBJ databases">
        <authorList>
            <person name="Chen Y."/>
            <person name="Shah S."/>
            <person name="Dougan E. K."/>
            <person name="Thang M."/>
            <person name="Chan C."/>
        </authorList>
    </citation>
    <scope>NUCLEOTIDE SEQUENCE [LARGE SCALE GENOMIC DNA]</scope>
</reference>
<dbReference type="PANTHER" id="PTHR11726">
    <property type="entry name" value="60S RIBOSOMAL PROTEIN L10"/>
    <property type="match status" value="1"/>
</dbReference>
<proteinExistence type="inferred from homology"/>
<dbReference type="Pfam" id="PF00252">
    <property type="entry name" value="Ribosomal_L16"/>
    <property type="match status" value="1"/>
</dbReference>
<evidence type="ECO:0008006" key="7">
    <source>
        <dbReference type="Google" id="ProtNLM"/>
    </source>
</evidence>
<comment type="similarity">
    <text evidence="1">Belongs to the universal ribosomal protein uL16 family.</text>
</comment>
<dbReference type="Gene3D" id="3.30.60.300">
    <property type="match status" value="1"/>
</dbReference>
<evidence type="ECO:0000256" key="3">
    <source>
        <dbReference type="ARBA" id="ARBA00023274"/>
    </source>
</evidence>
<keyword evidence="3" id="KW-0687">Ribonucleoprotein</keyword>
<sequence>MSPTNKTIPSLEQRTHGADVGADKVDVGKDVDMNQKRAQWEKWGVIVERGQPNTLVLFRLRAKTAAIRSPSPGRIWKALAEKFLKGRNIILRTDDKMKLEEGHPARVCHVLLSPKPLSHLTFHAEKKKMPCDEFPAAAHLVCDEDQQLTSEALEAARIAVNKYMVTNAGKDFFHIRIRPHPFNVLRINKTLSCAGADRLSSGMRGAFGKPYGTAARVDIGQVLISLRTKEEKIQFAVEALRRASAKFAGRQKVHVSNKFGFTKYTKKEYHDYKAQGRLVPDGTNVRWLSSRGPLWRLIGRENA</sequence>
<dbReference type="Gene3D" id="3.90.1170.10">
    <property type="entry name" value="Ribosomal protein L10e/L16"/>
    <property type="match status" value="1"/>
</dbReference>
<feature type="compositionally biased region" description="Polar residues" evidence="4">
    <location>
        <begin position="1"/>
        <end position="12"/>
    </location>
</feature>
<evidence type="ECO:0000256" key="2">
    <source>
        <dbReference type="ARBA" id="ARBA00022980"/>
    </source>
</evidence>
<keyword evidence="6" id="KW-1185">Reference proteome</keyword>
<dbReference type="InterPro" id="IPR047873">
    <property type="entry name" value="Ribosomal_uL16"/>
</dbReference>
<dbReference type="InterPro" id="IPR036920">
    <property type="entry name" value="Ribosomal_uL16_sf"/>
</dbReference>
<gene>
    <name evidence="5" type="ORF">CCMP2556_LOCUS22975</name>
</gene>
<dbReference type="InterPro" id="IPR016180">
    <property type="entry name" value="Ribosomal_uL16_dom"/>
</dbReference>
<comment type="caution">
    <text evidence="5">The sequence shown here is derived from an EMBL/GenBank/DDBJ whole genome shotgun (WGS) entry which is preliminary data.</text>
</comment>
<feature type="region of interest" description="Disordered" evidence="4">
    <location>
        <begin position="1"/>
        <end position="27"/>
    </location>
</feature>
<keyword evidence="2" id="KW-0689">Ribosomal protein</keyword>
<protein>
    <recommendedName>
        <fullName evidence="7">Ribosomal protein L10e/L16 domain-containing protein</fullName>
    </recommendedName>
</protein>